<evidence type="ECO:0000256" key="4">
    <source>
        <dbReference type="ARBA" id="ARBA00022692"/>
    </source>
</evidence>
<dbReference type="PANTHER" id="PTHR43163">
    <property type="entry name" value="DIPEPTIDE TRANSPORT SYSTEM PERMEASE PROTEIN DPPB-RELATED"/>
    <property type="match status" value="1"/>
</dbReference>
<sequence>MNPVIRRRLIALVPTLVAITMLAFSLQLLIPGGPAEVLAAQSGGTQSVQDFERQLGYDRPWLVRYGEWLVNAAQGDLGFSYRTGTPVRELILDRAGASFALVLLATLTATIVGSVLGIVAAIQRNNRFGRTLTALFGLGLSIPNFWLATLMVGFFAVTLGWLPAGGYPGFDNGLVEFGRSMIMPVIVLALPSSALIARQVNSAMVKALESSYVRTARATGLTKRDVVWVHALRNSLSPLVVLLPVVVSSLVGGAVVVESIFNIPGLGSAIVDAALQRDFLVLQGIVLILALLVLILNILADIALGIIDPRVRSASA</sequence>
<dbReference type="InterPro" id="IPR035906">
    <property type="entry name" value="MetI-like_sf"/>
</dbReference>
<keyword evidence="10" id="KW-1185">Reference proteome</keyword>
<evidence type="ECO:0000256" key="2">
    <source>
        <dbReference type="ARBA" id="ARBA00022448"/>
    </source>
</evidence>
<dbReference type="Pfam" id="PF00528">
    <property type="entry name" value="BPD_transp_1"/>
    <property type="match status" value="1"/>
</dbReference>
<feature type="transmembrane region" description="Helical" evidence="7">
    <location>
        <begin position="177"/>
        <end position="197"/>
    </location>
</feature>
<reference evidence="9" key="1">
    <citation type="submission" date="2019-09" db="EMBL/GenBank/DDBJ databases">
        <authorList>
            <person name="Li J."/>
        </authorList>
    </citation>
    <scope>NUCLEOTIDE SEQUENCE [LARGE SCALE GENOMIC DNA]</scope>
    <source>
        <strain evidence="9">NRBC 14897</strain>
    </source>
</reference>
<feature type="transmembrane region" description="Helical" evidence="7">
    <location>
        <begin position="239"/>
        <end position="261"/>
    </location>
</feature>
<dbReference type="AlphaFoldDB" id="A0A641AP88"/>
<evidence type="ECO:0000256" key="6">
    <source>
        <dbReference type="ARBA" id="ARBA00023136"/>
    </source>
</evidence>
<evidence type="ECO:0000313" key="10">
    <source>
        <dbReference type="Proteomes" id="UP001515100"/>
    </source>
</evidence>
<evidence type="ECO:0000256" key="7">
    <source>
        <dbReference type="RuleBase" id="RU363032"/>
    </source>
</evidence>
<evidence type="ECO:0000313" key="9">
    <source>
        <dbReference type="EMBL" id="KAA1379906.1"/>
    </source>
</evidence>
<dbReference type="GO" id="GO:0071916">
    <property type="term" value="F:dipeptide transmembrane transporter activity"/>
    <property type="evidence" value="ECO:0007669"/>
    <property type="project" value="TreeGrafter"/>
</dbReference>
<dbReference type="GO" id="GO:0005886">
    <property type="term" value="C:plasma membrane"/>
    <property type="evidence" value="ECO:0007669"/>
    <property type="project" value="UniProtKB-SubCell"/>
</dbReference>
<comment type="similarity">
    <text evidence="7">Belongs to the binding-protein-dependent transport system permease family.</text>
</comment>
<feature type="transmembrane region" description="Helical" evidence="7">
    <location>
        <begin position="281"/>
        <end position="307"/>
    </location>
</feature>
<gene>
    <name evidence="9" type="ORF">ESP62_001455</name>
</gene>
<feature type="transmembrane region" description="Helical" evidence="7">
    <location>
        <begin position="134"/>
        <end position="157"/>
    </location>
</feature>
<comment type="caution">
    <text evidence="9">The sequence shown here is derived from an EMBL/GenBank/DDBJ whole genome shotgun (WGS) entry which is preliminary data.</text>
</comment>
<dbReference type="PANTHER" id="PTHR43163:SF6">
    <property type="entry name" value="DIPEPTIDE TRANSPORT SYSTEM PERMEASE PROTEIN DPPB-RELATED"/>
    <property type="match status" value="1"/>
</dbReference>
<dbReference type="OrthoDB" id="147688at2"/>
<protein>
    <submittedName>
        <fullName evidence="9">ABC transporter permease</fullName>
    </submittedName>
</protein>
<organism evidence="9 10">
    <name type="scientific">Aeromicrobium fastidiosum</name>
    <dbReference type="NCBI Taxonomy" id="52699"/>
    <lineage>
        <taxon>Bacteria</taxon>
        <taxon>Bacillati</taxon>
        <taxon>Actinomycetota</taxon>
        <taxon>Actinomycetes</taxon>
        <taxon>Propionibacteriales</taxon>
        <taxon>Nocardioidaceae</taxon>
        <taxon>Aeromicrobium</taxon>
    </lineage>
</organism>
<proteinExistence type="inferred from homology"/>
<evidence type="ECO:0000259" key="8">
    <source>
        <dbReference type="PROSITE" id="PS50928"/>
    </source>
</evidence>
<name>A0A641AP88_9ACTN</name>
<dbReference type="SUPFAM" id="SSF161098">
    <property type="entry name" value="MetI-like"/>
    <property type="match status" value="1"/>
</dbReference>
<evidence type="ECO:0000256" key="1">
    <source>
        <dbReference type="ARBA" id="ARBA00004651"/>
    </source>
</evidence>
<dbReference type="InterPro" id="IPR045621">
    <property type="entry name" value="BPD_transp_1_N"/>
</dbReference>
<keyword evidence="5 7" id="KW-1133">Transmembrane helix</keyword>
<feature type="transmembrane region" description="Helical" evidence="7">
    <location>
        <begin position="9"/>
        <end position="30"/>
    </location>
</feature>
<dbReference type="Pfam" id="PF19300">
    <property type="entry name" value="BPD_transp_1_N"/>
    <property type="match status" value="1"/>
</dbReference>
<dbReference type="PROSITE" id="PS50928">
    <property type="entry name" value="ABC_TM1"/>
    <property type="match status" value="1"/>
</dbReference>
<dbReference type="RefSeq" id="WP_129179865.1">
    <property type="nucleotide sequence ID" value="NZ_JAGIOG010000001.1"/>
</dbReference>
<dbReference type="EMBL" id="SDPP02000001">
    <property type="protein sequence ID" value="KAA1379906.1"/>
    <property type="molecule type" value="Genomic_DNA"/>
</dbReference>
<comment type="subcellular location">
    <subcellularLocation>
        <location evidence="1 7">Cell membrane</location>
        <topology evidence="1 7">Multi-pass membrane protein</topology>
    </subcellularLocation>
</comment>
<dbReference type="Proteomes" id="UP001515100">
    <property type="component" value="Unassembled WGS sequence"/>
</dbReference>
<evidence type="ECO:0000256" key="5">
    <source>
        <dbReference type="ARBA" id="ARBA00022989"/>
    </source>
</evidence>
<feature type="domain" description="ABC transmembrane type-1" evidence="8">
    <location>
        <begin position="95"/>
        <end position="300"/>
    </location>
</feature>
<dbReference type="InterPro" id="IPR000515">
    <property type="entry name" value="MetI-like"/>
</dbReference>
<dbReference type="Gene3D" id="1.10.3720.10">
    <property type="entry name" value="MetI-like"/>
    <property type="match status" value="1"/>
</dbReference>
<keyword evidence="3" id="KW-1003">Cell membrane</keyword>
<keyword evidence="2 7" id="KW-0813">Transport</keyword>
<dbReference type="CDD" id="cd06261">
    <property type="entry name" value="TM_PBP2"/>
    <property type="match status" value="1"/>
</dbReference>
<feature type="transmembrane region" description="Helical" evidence="7">
    <location>
        <begin position="99"/>
        <end position="122"/>
    </location>
</feature>
<keyword evidence="4 7" id="KW-0812">Transmembrane</keyword>
<evidence type="ECO:0000256" key="3">
    <source>
        <dbReference type="ARBA" id="ARBA00022475"/>
    </source>
</evidence>
<keyword evidence="6 7" id="KW-0472">Membrane</keyword>
<accession>A0A641AP88</accession>